<dbReference type="InterPro" id="IPR008278">
    <property type="entry name" value="4-PPantetheinyl_Trfase_dom"/>
</dbReference>
<dbReference type="GO" id="GO:0000287">
    <property type="term" value="F:magnesium ion binding"/>
    <property type="evidence" value="ECO:0007669"/>
    <property type="project" value="InterPro"/>
</dbReference>
<dbReference type="EMBL" id="HBIO01009693">
    <property type="protein sequence ID" value="CAE0462637.1"/>
    <property type="molecule type" value="Transcribed_RNA"/>
</dbReference>
<sequence length="409" mass="45771">MQASQVSINCLLIDLTEAGELPPEATAMERAKQEFEALVRKTFGRSSISNASTPILDIARSTSSDAESAQPKTRNGNGFKACIRKLTGSRGRTSSLSSSPLSENKQKDDAIKSILRFIKVNDQYIALTSILLKSYLYYSARPIDPDVILNEHACEDNSVDKDEEPISKPIITLPRTKYGKPYIPKTATMANITSETNGEESLLPFSLSHHYPFVGLAYINGNAHEKHLSLVLGFDIVTFNSFSKTRSLYSSTEEYLQPFKSCFTDWEWEQINYSSAQDVEHNVDNDDDDHPKVKEMLLRWAMKEAYTKGLGTGLGTDFGSFAIRLQGIDNGEGSLKIPRVWDNICEAGEKLQITASIFHKDELNAKYWEFIFIPLTNKSGCACICIEGRNRPKLKLSAMSIQHLLEYHS</sequence>
<dbReference type="EC" id="2.7.8.7" evidence="1"/>
<dbReference type="InterPro" id="IPR037143">
    <property type="entry name" value="4-PPantetheinyl_Trfase_dom_sf"/>
</dbReference>
<protein>
    <recommendedName>
        <fullName evidence="1">holo-[acyl-carrier-protein] synthase</fullName>
        <ecNumber evidence="1">2.7.8.7</ecNumber>
    </recommendedName>
</protein>
<evidence type="ECO:0000313" key="5">
    <source>
        <dbReference type="EMBL" id="CAE0462637.1"/>
    </source>
</evidence>
<dbReference type="Pfam" id="PF01648">
    <property type="entry name" value="ACPS"/>
    <property type="match status" value="1"/>
</dbReference>
<dbReference type="GO" id="GO:0008897">
    <property type="term" value="F:holo-[acyl-carrier-protein] synthase activity"/>
    <property type="evidence" value="ECO:0007669"/>
    <property type="project" value="UniProtKB-EC"/>
</dbReference>
<evidence type="ECO:0000256" key="3">
    <source>
        <dbReference type="SAM" id="MobiDB-lite"/>
    </source>
</evidence>
<reference evidence="5" key="1">
    <citation type="submission" date="2021-01" db="EMBL/GenBank/DDBJ databases">
        <authorList>
            <person name="Corre E."/>
            <person name="Pelletier E."/>
            <person name="Niang G."/>
            <person name="Scheremetjew M."/>
            <person name="Finn R."/>
            <person name="Kale V."/>
            <person name="Holt S."/>
            <person name="Cochrane G."/>
            <person name="Meng A."/>
            <person name="Brown T."/>
            <person name="Cohen L."/>
        </authorList>
    </citation>
    <scope>NUCLEOTIDE SEQUENCE</scope>
    <source>
        <strain evidence="5">MM31A-1</strain>
    </source>
</reference>
<proteinExistence type="predicted"/>
<feature type="compositionally biased region" description="Polar residues" evidence="3">
    <location>
        <begin position="60"/>
        <end position="76"/>
    </location>
</feature>
<dbReference type="SUPFAM" id="SSF56214">
    <property type="entry name" value="4'-phosphopantetheinyl transferase"/>
    <property type="match status" value="1"/>
</dbReference>
<dbReference type="GO" id="GO:0005829">
    <property type="term" value="C:cytosol"/>
    <property type="evidence" value="ECO:0007669"/>
    <property type="project" value="TreeGrafter"/>
</dbReference>
<keyword evidence="2" id="KW-0808">Transferase</keyword>
<evidence type="ECO:0000256" key="2">
    <source>
        <dbReference type="ARBA" id="ARBA00022679"/>
    </source>
</evidence>
<accession>A0A7S3V7K0</accession>
<gene>
    <name evidence="5" type="ORF">CDEB00056_LOCUS7478</name>
</gene>
<dbReference type="Gene3D" id="3.90.470.20">
    <property type="entry name" value="4'-phosphopantetheinyl transferase domain"/>
    <property type="match status" value="1"/>
</dbReference>
<dbReference type="GO" id="GO:0019878">
    <property type="term" value="P:lysine biosynthetic process via aminoadipic acid"/>
    <property type="evidence" value="ECO:0007669"/>
    <property type="project" value="TreeGrafter"/>
</dbReference>
<organism evidence="5">
    <name type="scientific">Chaetoceros debilis</name>
    <dbReference type="NCBI Taxonomy" id="122233"/>
    <lineage>
        <taxon>Eukaryota</taxon>
        <taxon>Sar</taxon>
        <taxon>Stramenopiles</taxon>
        <taxon>Ochrophyta</taxon>
        <taxon>Bacillariophyta</taxon>
        <taxon>Coscinodiscophyceae</taxon>
        <taxon>Chaetocerotophycidae</taxon>
        <taxon>Chaetocerotales</taxon>
        <taxon>Chaetocerotaceae</taxon>
        <taxon>Chaetoceros</taxon>
    </lineage>
</organism>
<dbReference type="PANTHER" id="PTHR12215">
    <property type="entry name" value="PHOSPHOPANTETHEINE TRANSFERASE"/>
    <property type="match status" value="1"/>
</dbReference>
<evidence type="ECO:0000256" key="1">
    <source>
        <dbReference type="ARBA" id="ARBA00013172"/>
    </source>
</evidence>
<dbReference type="AlphaFoldDB" id="A0A7S3V7K0"/>
<feature type="domain" description="4'-phosphopantetheinyl transferase" evidence="4">
    <location>
        <begin position="232"/>
        <end position="327"/>
    </location>
</feature>
<feature type="region of interest" description="Disordered" evidence="3">
    <location>
        <begin position="59"/>
        <end position="80"/>
    </location>
</feature>
<evidence type="ECO:0000259" key="4">
    <source>
        <dbReference type="Pfam" id="PF01648"/>
    </source>
</evidence>
<dbReference type="PANTHER" id="PTHR12215:SF10">
    <property type="entry name" value="L-AMINOADIPATE-SEMIALDEHYDE DEHYDROGENASE-PHOSPHOPANTETHEINYL TRANSFERASE"/>
    <property type="match status" value="1"/>
</dbReference>
<name>A0A7S3V7K0_9STRA</name>
<dbReference type="InterPro" id="IPR050559">
    <property type="entry name" value="P-Pant_transferase_sf"/>
</dbReference>